<keyword evidence="9" id="KW-0175">Coiled coil</keyword>
<dbReference type="GO" id="GO:0016592">
    <property type="term" value="C:mediator complex"/>
    <property type="evidence" value="ECO:0007669"/>
    <property type="project" value="InterPro"/>
</dbReference>
<evidence type="ECO:0000256" key="3">
    <source>
        <dbReference type="ARBA" id="ARBA00019610"/>
    </source>
</evidence>
<evidence type="ECO:0000256" key="6">
    <source>
        <dbReference type="ARBA" id="ARBA00023242"/>
    </source>
</evidence>
<comment type="similarity">
    <text evidence="2 8">Belongs to the Mediator complex subunit 17 family.</text>
</comment>
<comment type="function">
    <text evidence="8">Component of the Mediator complex, a coactivator involved in the regulated transcription of nearly all RNA polymerase II-dependent genes. Mediator functions as a bridge to convey information from gene-specific regulatory proteins to the basal RNA polymerase II transcription machinery. Mediator is recruited to promoters by direct interactions with regulatory proteins and serves as a scaffold for the assembly of a functional preinitiation complex with RNA polymerase II and the general transcription factors.</text>
</comment>
<proteinExistence type="inferred from homology"/>
<evidence type="ECO:0000313" key="11">
    <source>
        <dbReference type="EMBL" id="OSS54628.1"/>
    </source>
</evidence>
<gene>
    <name evidence="8" type="primary">MED17</name>
    <name evidence="11" type="ORF">B5807_00656</name>
</gene>
<feature type="coiled-coil region" evidence="9">
    <location>
        <begin position="158"/>
        <end position="202"/>
    </location>
</feature>
<evidence type="ECO:0000256" key="2">
    <source>
        <dbReference type="ARBA" id="ARBA00005635"/>
    </source>
</evidence>
<evidence type="ECO:0000256" key="4">
    <source>
        <dbReference type="ARBA" id="ARBA00023015"/>
    </source>
</evidence>
<dbReference type="Proteomes" id="UP000193240">
    <property type="component" value="Unassembled WGS sequence"/>
</dbReference>
<evidence type="ECO:0000256" key="8">
    <source>
        <dbReference type="RuleBase" id="RU364140"/>
    </source>
</evidence>
<name>A0A1Y2MHA6_EPING</name>
<evidence type="ECO:0000256" key="7">
    <source>
        <dbReference type="ARBA" id="ARBA00032014"/>
    </source>
</evidence>
<dbReference type="Pfam" id="PF10156">
    <property type="entry name" value="Med17"/>
    <property type="match status" value="1"/>
</dbReference>
<sequence>MSEFESLRDVALRPWPVNRTDDLSKDAMLQQVEQLARERGHLRNITEQSLQADIDAGKDVPDDLKEISEEDEEEKEPLTLDERKAEIAKMQMEMASHLDWARFAASNALDLISMVLSADPNKRLPASFSHTFREAGLNQGLPFGSIGVARENHEYDELKAAERSRREEQERRQDLVAKAARMEALDTATDEILKAAKSLEKEVRRETKYWQEIVSISDKGWPIHRMGRNVRHAPFGVRFGASEANNHFKARGSAPLRMDKDGSIILDPNLALKPKTLRVRISENGEITGSAQLPAESLLDGLAVEKSIRLARDSLLEEELFHEMSLETQQLLPYGVRLQDSIITVDATVADSSASSRQILIDCIPRDSKGPDKQGYTHDWLAHHIGEALRLLLTHEHSMRLYRRTQLPPPLTSRKQEKKPPPLLRTLLAMMHHLQNADSLFAYLEGVSSTLESAGLEAPVETSREESWVKLRDSLAKSTRKDLTAADQLLEIFNKPFTGKASMTLPSSVGSQTEQLIIAIRTVIGAPTFGTEYKLTLPPSLATDLGLSIENNFQSTADVTSYLDWILALQLTHRVLKNEYAERAAVKDSEDGVAVTIKSDKKGTSANWDVSVELTEGKLVLQVTDTSSQVPSQRSQSWPGKGDNLPLKEQIKAWVE</sequence>
<evidence type="ECO:0000256" key="9">
    <source>
        <dbReference type="SAM" id="Coils"/>
    </source>
</evidence>
<keyword evidence="5 8" id="KW-0804">Transcription</keyword>
<evidence type="ECO:0000256" key="1">
    <source>
        <dbReference type="ARBA" id="ARBA00004123"/>
    </source>
</evidence>
<dbReference type="GO" id="GO:0070847">
    <property type="term" value="C:core mediator complex"/>
    <property type="evidence" value="ECO:0007669"/>
    <property type="project" value="TreeGrafter"/>
</dbReference>
<reference evidence="11 12" key="1">
    <citation type="journal article" date="2017" name="Genome Announc.">
        <title>Genome sequence of the saprophytic ascomycete Epicoccum nigrum ICMP 19927 strain isolated from New Zealand.</title>
        <authorList>
            <person name="Fokin M."/>
            <person name="Fleetwood D."/>
            <person name="Weir B.S."/>
            <person name="Villas-Boas S.G."/>
        </authorList>
    </citation>
    <scope>NUCLEOTIDE SEQUENCE [LARGE SCALE GENOMIC DNA]</scope>
    <source>
        <strain evidence="11 12">ICMP 19927</strain>
    </source>
</reference>
<dbReference type="PANTHER" id="PTHR13114">
    <property type="entry name" value="MEDIATOR OF RNA POLYMERASE II TRANSCRIPTION SUBUNIT 17"/>
    <property type="match status" value="1"/>
</dbReference>
<keyword evidence="12" id="KW-1185">Reference proteome</keyword>
<dbReference type="STRING" id="105696.A0A1Y2MHA6"/>
<evidence type="ECO:0000256" key="5">
    <source>
        <dbReference type="ARBA" id="ARBA00023163"/>
    </source>
</evidence>
<comment type="subunit">
    <text evidence="8">Component of the Mediator complex.</text>
</comment>
<evidence type="ECO:0000313" key="12">
    <source>
        <dbReference type="Proteomes" id="UP000193240"/>
    </source>
</evidence>
<comment type="subcellular location">
    <subcellularLocation>
        <location evidence="1 8">Nucleus</location>
    </subcellularLocation>
</comment>
<keyword evidence="8" id="KW-0010">Activator</keyword>
<dbReference type="GO" id="GO:0006357">
    <property type="term" value="P:regulation of transcription by RNA polymerase II"/>
    <property type="evidence" value="ECO:0007669"/>
    <property type="project" value="InterPro"/>
</dbReference>
<dbReference type="GO" id="GO:0003712">
    <property type="term" value="F:transcription coregulator activity"/>
    <property type="evidence" value="ECO:0007669"/>
    <property type="project" value="InterPro"/>
</dbReference>
<dbReference type="AlphaFoldDB" id="A0A1Y2MHA6"/>
<dbReference type="OMA" id="AAETKYW"/>
<accession>A0A1Y2MHA6</accession>
<dbReference type="InParanoid" id="A0A1Y2MHA6"/>
<dbReference type="PANTHER" id="PTHR13114:SF7">
    <property type="entry name" value="MEDIATOR OF RNA POLYMERASE II TRANSCRIPTION SUBUNIT 17"/>
    <property type="match status" value="1"/>
</dbReference>
<feature type="compositionally biased region" description="Polar residues" evidence="10">
    <location>
        <begin position="625"/>
        <end position="638"/>
    </location>
</feature>
<organism evidence="11 12">
    <name type="scientific">Epicoccum nigrum</name>
    <name type="common">Soil fungus</name>
    <name type="synonym">Epicoccum purpurascens</name>
    <dbReference type="NCBI Taxonomy" id="105696"/>
    <lineage>
        <taxon>Eukaryota</taxon>
        <taxon>Fungi</taxon>
        <taxon>Dikarya</taxon>
        <taxon>Ascomycota</taxon>
        <taxon>Pezizomycotina</taxon>
        <taxon>Dothideomycetes</taxon>
        <taxon>Pleosporomycetidae</taxon>
        <taxon>Pleosporales</taxon>
        <taxon>Pleosporineae</taxon>
        <taxon>Didymellaceae</taxon>
        <taxon>Epicoccum</taxon>
    </lineage>
</organism>
<evidence type="ECO:0000256" key="10">
    <source>
        <dbReference type="SAM" id="MobiDB-lite"/>
    </source>
</evidence>
<keyword evidence="6 8" id="KW-0539">Nucleus</keyword>
<keyword evidence="4 8" id="KW-0805">Transcription regulation</keyword>
<dbReference type="EMBL" id="KZ107838">
    <property type="protein sequence ID" value="OSS54628.1"/>
    <property type="molecule type" value="Genomic_DNA"/>
</dbReference>
<dbReference type="InterPro" id="IPR019313">
    <property type="entry name" value="Mediator_Med17"/>
</dbReference>
<feature type="region of interest" description="Disordered" evidence="10">
    <location>
        <begin position="625"/>
        <end position="645"/>
    </location>
</feature>
<protein>
    <recommendedName>
        <fullName evidence="3 8">Mediator of RNA polymerase II transcription subunit 17</fullName>
    </recommendedName>
    <alternativeName>
        <fullName evidence="7 8">Mediator complex subunit 17</fullName>
    </alternativeName>
</protein>